<dbReference type="InterPro" id="IPR000515">
    <property type="entry name" value="MetI-like"/>
</dbReference>
<organism evidence="9 10">
    <name type="scientific">Paenibacillus planticolens</name>
    <dbReference type="NCBI Taxonomy" id="2654976"/>
    <lineage>
        <taxon>Bacteria</taxon>
        <taxon>Bacillati</taxon>
        <taxon>Bacillota</taxon>
        <taxon>Bacilli</taxon>
        <taxon>Bacillales</taxon>
        <taxon>Paenibacillaceae</taxon>
        <taxon>Paenibacillus</taxon>
    </lineage>
</organism>
<feature type="transmembrane region" description="Helical" evidence="7">
    <location>
        <begin position="35"/>
        <end position="53"/>
    </location>
</feature>
<evidence type="ECO:0000256" key="7">
    <source>
        <dbReference type="RuleBase" id="RU363032"/>
    </source>
</evidence>
<keyword evidence="5 7" id="KW-1133">Transmembrane helix</keyword>
<gene>
    <name evidence="9" type="ORF">GC097_14780</name>
</gene>
<dbReference type="Proteomes" id="UP000618579">
    <property type="component" value="Unassembled WGS sequence"/>
</dbReference>
<feature type="domain" description="ABC transmembrane type-1" evidence="8">
    <location>
        <begin position="95"/>
        <end position="311"/>
    </location>
</feature>
<keyword evidence="10" id="KW-1185">Reference proteome</keyword>
<protein>
    <submittedName>
        <fullName evidence="9">ABC transporter permease subunit</fullName>
    </submittedName>
</protein>
<evidence type="ECO:0000313" key="10">
    <source>
        <dbReference type="Proteomes" id="UP000618579"/>
    </source>
</evidence>
<keyword evidence="6 7" id="KW-0472">Membrane</keyword>
<comment type="subcellular location">
    <subcellularLocation>
        <location evidence="1 7">Cell membrane</location>
        <topology evidence="1 7">Multi-pass membrane protein</topology>
    </subcellularLocation>
</comment>
<evidence type="ECO:0000256" key="4">
    <source>
        <dbReference type="ARBA" id="ARBA00022692"/>
    </source>
</evidence>
<dbReference type="Gene3D" id="1.10.3720.10">
    <property type="entry name" value="MetI-like"/>
    <property type="match status" value="1"/>
</dbReference>
<comment type="caution">
    <text evidence="9">The sequence shown here is derived from an EMBL/GenBank/DDBJ whole genome shotgun (WGS) entry which is preliminary data.</text>
</comment>
<dbReference type="PANTHER" id="PTHR43227:SF11">
    <property type="entry name" value="BLL4140 PROTEIN"/>
    <property type="match status" value="1"/>
</dbReference>
<feature type="transmembrane region" description="Helical" evidence="7">
    <location>
        <begin position="195"/>
        <end position="214"/>
    </location>
</feature>
<dbReference type="InterPro" id="IPR050809">
    <property type="entry name" value="UgpAE/MalFG_permease"/>
</dbReference>
<dbReference type="Pfam" id="PF00528">
    <property type="entry name" value="BPD_transp_1"/>
    <property type="match status" value="1"/>
</dbReference>
<dbReference type="PANTHER" id="PTHR43227">
    <property type="entry name" value="BLL4140 PROTEIN"/>
    <property type="match status" value="1"/>
</dbReference>
<accession>A0ABX1ZR46</accession>
<reference evidence="9 10" key="1">
    <citation type="submission" date="2019-10" db="EMBL/GenBank/DDBJ databases">
        <title>Description of Paenibacillus pedi sp. nov.</title>
        <authorList>
            <person name="Carlier A."/>
            <person name="Qi S."/>
        </authorList>
    </citation>
    <scope>NUCLEOTIDE SEQUENCE [LARGE SCALE GENOMIC DNA]</scope>
    <source>
        <strain evidence="9 10">LMG 31457</strain>
    </source>
</reference>
<feature type="transmembrane region" description="Helical" evidence="7">
    <location>
        <begin position="99"/>
        <end position="121"/>
    </location>
</feature>
<sequence>MKSQRTKQHLQKEVSYLGIFTALQKEWKHFWKARSLFFIGLPAVLVVFVFYYLPMYGIVIAFKDINYTKGIWGSDWVGLHNFKFFFNSQDALRITRNTLLLNGLFIVVGMSCALVIGILLAELGRRWVKLFQTILFFPYFLSWVVVGFVSYILLNPSFGVINKTLEQLHFAPIDWYSKPGYWPVILLLTYLWKNVGYTAIIFFTGLLSIDNSYYEAASIDGASRLQQIRKISIPLILPLITMLFMLNVGRIFYSDFGLFYFVPRDAGMLYATTDVVDTYVFRSLRVVGDLGMASAASLYQAIVGLILVVATNILVRKFNRDNALF</sequence>
<proteinExistence type="inferred from homology"/>
<keyword evidence="2 7" id="KW-0813">Transport</keyword>
<feature type="transmembrane region" description="Helical" evidence="7">
    <location>
        <begin position="297"/>
        <end position="315"/>
    </location>
</feature>
<dbReference type="SUPFAM" id="SSF161098">
    <property type="entry name" value="MetI-like"/>
    <property type="match status" value="1"/>
</dbReference>
<evidence type="ECO:0000256" key="1">
    <source>
        <dbReference type="ARBA" id="ARBA00004651"/>
    </source>
</evidence>
<dbReference type="CDD" id="cd06261">
    <property type="entry name" value="TM_PBP2"/>
    <property type="match status" value="1"/>
</dbReference>
<dbReference type="InterPro" id="IPR035906">
    <property type="entry name" value="MetI-like_sf"/>
</dbReference>
<evidence type="ECO:0000256" key="5">
    <source>
        <dbReference type="ARBA" id="ARBA00022989"/>
    </source>
</evidence>
<evidence type="ECO:0000259" key="8">
    <source>
        <dbReference type="PROSITE" id="PS50928"/>
    </source>
</evidence>
<keyword evidence="3" id="KW-1003">Cell membrane</keyword>
<evidence type="ECO:0000313" key="9">
    <source>
        <dbReference type="EMBL" id="NOV01279.1"/>
    </source>
</evidence>
<feature type="transmembrane region" description="Helical" evidence="7">
    <location>
        <begin position="235"/>
        <end position="253"/>
    </location>
</feature>
<dbReference type="EMBL" id="WHNZ01000030">
    <property type="protein sequence ID" value="NOV01279.1"/>
    <property type="molecule type" value="Genomic_DNA"/>
</dbReference>
<comment type="similarity">
    <text evidence="7">Belongs to the binding-protein-dependent transport system permease family.</text>
</comment>
<dbReference type="PROSITE" id="PS50928">
    <property type="entry name" value="ABC_TM1"/>
    <property type="match status" value="1"/>
</dbReference>
<keyword evidence="4 7" id="KW-0812">Transmembrane</keyword>
<evidence type="ECO:0000256" key="3">
    <source>
        <dbReference type="ARBA" id="ARBA00022475"/>
    </source>
</evidence>
<feature type="transmembrane region" description="Helical" evidence="7">
    <location>
        <begin position="133"/>
        <end position="154"/>
    </location>
</feature>
<evidence type="ECO:0000256" key="6">
    <source>
        <dbReference type="ARBA" id="ARBA00023136"/>
    </source>
</evidence>
<evidence type="ECO:0000256" key="2">
    <source>
        <dbReference type="ARBA" id="ARBA00022448"/>
    </source>
</evidence>
<name>A0ABX1ZR46_9BACL</name>